<protein>
    <submittedName>
        <fullName evidence="1">Uncharacterized protein</fullName>
    </submittedName>
</protein>
<organism evidence="1 2">
    <name type="scientific">Bacillus mycoides</name>
    <dbReference type="NCBI Taxonomy" id="1405"/>
    <lineage>
        <taxon>Bacteria</taxon>
        <taxon>Bacillati</taxon>
        <taxon>Bacillota</taxon>
        <taxon>Bacilli</taxon>
        <taxon>Bacillales</taxon>
        <taxon>Bacillaceae</taxon>
        <taxon>Bacillus</taxon>
        <taxon>Bacillus cereus group</taxon>
    </lineage>
</organism>
<evidence type="ECO:0000313" key="1">
    <source>
        <dbReference type="EMBL" id="SCB66933.1"/>
    </source>
</evidence>
<evidence type="ECO:0000313" key="2">
    <source>
        <dbReference type="Proteomes" id="UP000195696"/>
    </source>
</evidence>
<gene>
    <name evidence="1" type="ORF">BWGO95_01053</name>
</gene>
<proteinExistence type="predicted"/>
<dbReference type="EMBL" id="FMAK01000023">
    <property type="protein sequence ID" value="SCB66933.1"/>
    <property type="molecule type" value="Genomic_DNA"/>
</dbReference>
<dbReference type="Proteomes" id="UP000195696">
    <property type="component" value="Unassembled WGS sequence"/>
</dbReference>
<reference evidence="1 2" key="1">
    <citation type="submission" date="2016-08" db="EMBL/GenBank/DDBJ databases">
        <authorList>
            <person name="Seilhamer J.J."/>
        </authorList>
    </citation>
    <scope>NUCLEOTIDE SEQUENCE [LARGE SCALE GENOMIC DNA]</scope>
    <source>
        <strain evidence="1 2">SDA_GO95</strain>
    </source>
</reference>
<sequence length="47" mass="5609">MEMHLLKLPYLSLEFLHDYTMIIYQYSTGFEVNLDTIPKLLLNGYIL</sequence>
<name>A0A1G4EDQ7_BACMY</name>
<accession>A0A1G4EDQ7</accession>
<dbReference type="AlphaFoldDB" id="A0A1G4EDQ7"/>